<evidence type="ECO:0000313" key="2">
    <source>
        <dbReference type="Proteomes" id="UP000001075"/>
    </source>
</evidence>
<name>G3HPJ8_CRIGR</name>
<dbReference type="EMBL" id="JH000578">
    <property type="protein sequence ID" value="EGW00663.1"/>
    <property type="molecule type" value="Genomic_DNA"/>
</dbReference>
<gene>
    <name evidence="1" type="ORF">I79_012712</name>
</gene>
<evidence type="ECO:0000313" key="1">
    <source>
        <dbReference type="EMBL" id="EGW00663.1"/>
    </source>
</evidence>
<dbReference type="AlphaFoldDB" id="G3HPJ8"/>
<protein>
    <submittedName>
        <fullName evidence="1">Uncharacterized protein</fullName>
    </submittedName>
</protein>
<proteinExistence type="predicted"/>
<dbReference type="Proteomes" id="UP000001075">
    <property type="component" value="Unassembled WGS sequence"/>
</dbReference>
<sequence>MRTKTVLQLLLYIKAGGNQQSQQRPTGAHQVIPKPLTLLYPISTPKHQKSE</sequence>
<reference evidence="2" key="1">
    <citation type="journal article" date="2011" name="Nat. Biotechnol.">
        <title>The genomic sequence of the Chinese hamster ovary (CHO)-K1 cell line.</title>
        <authorList>
            <person name="Xu X."/>
            <person name="Nagarajan H."/>
            <person name="Lewis N.E."/>
            <person name="Pan S."/>
            <person name="Cai Z."/>
            <person name="Liu X."/>
            <person name="Chen W."/>
            <person name="Xie M."/>
            <person name="Wang W."/>
            <person name="Hammond S."/>
            <person name="Andersen M.R."/>
            <person name="Neff N."/>
            <person name="Passarelli B."/>
            <person name="Koh W."/>
            <person name="Fan H.C."/>
            <person name="Wang J."/>
            <person name="Gui Y."/>
            <person name="Lee K.H."/>
            <person name="Betenbaugh M.J."/>
            <person name="Quake S.R."/>
            <person name="Famili I."/>
            <person name="Palsson B.O."/>
            <person name="Wang J."/>
        </authorList>
    </citation>
    <scope>NUCLEOTIDE SEQUENCE [LARGE SCALE GENOMIC DNA]</scope>
    <source>
        <strain evidence="2">CHO K1 cell line</strain>
    </source>
</reference>
<dbReference type="InParanoid" id="G3HPJ8"/>
<organism evidence="1 2">
    <name type="scientific">Cricetulus griseus</name>
    <name type="common">Chinese hamster</name>
    <name type="synonym">Cricetulus barabensis griseus</name>
    <dbReference type="NCBI Taxonomy" id="10029"/>
    <lineage>
        <taxon>Eukaryota</taxon>
        <taxon>Metazoa</taxon>
        <taxon>Chordata</taxon>
        <taxon>Craniata</taxon>
        <taxon>Vertebrata</taxon>
        <taxon>Euteleostomi</taxon>
        <taxon>Mammalia</taxon>
        <taxon>Eutheria</taxon>
        <taxon>Euarchontoglires</taxon>
        <taxon>Glires</taxon>
        <taxon>Rodentia</taxon>
        <taxon>Myomorpha</taxon>
        <taxon>Muroidea</taxon>
        <taxon>Cricetidae</taxon>
        <taxon>Cricetinae</taxon>
        <taxon>Cricetulus</taxon>
    </lineage>
</organism>
<accession>G3HPJ8</accession>